<accession>A0ABW8YAI3</accession>
<dbReference type="Proteomes" id="UP001629059">
    <property type="component" value="Unassembled WGS sequence"/>
</dbReference>
<dbReference type="Pfam" id="PF22659">
    <property type="entry name" value="YycE-like_C"/>
    <property type="match status" value="1"/>
</dbReference>
<dbReference type="EMBL" id="JBELQB010000004">
    <property type="protein sequence ID" value="MFL9837216.1"/>
    <property type="molecule type" value="Genomic_DNA"/>
</dbReference>
<evidence type="ECO:0000313" key="3">
    <source>
        <dbReference type="Proteomes" id="UP001629059"/>
    </source>
</evidence>
<evidence type="ECO:0000313" key="2">
    <source>
        <dbReference type="EMBL" id="MFL9837216.1"/>
    </source>
</evidence>
<dbReference type="Gene3D" id="3.10.180.10">
    <property type="entry name" value="2,3-Dihydroxybiphenyl 1,2-Dioxygenase, domain 1"/>
    <property type="match status" value="1"/>
</dbReference>
<dbReference type="InterPro" id="IPR058997">
    <property type="entry name" value="YycE-like_C"/>
</dbReference>
<keyword evidence="3" id="KW-1185">Reference proteome</keyword>
<dbReference type="Pfam" id="PF22658">
    <property type="entry name" value="YycE-like_N"/>
    <property type="match status" value="1"/>
</dbReference>
<sequence>MKQKILSVIAAAIATTFVTSCNKKTISETSKSQKEMKAIQFRIARPTNNLTEVIKFYHEGLGLDILGQFKDHAGYDGVMLGIPDKTHHLEFTQHINKEPLPKPTKENLIVLYYDKPEEYKKANERIQKMGIAPVKPENPYWKGKSETYEDPDQWRVILFNGVYNPE</sequence>
<gene>
    <name evidence="2" type="ORF">ABS768_06900</name>
</gene>
<dbReference type="PROSITE" id="PS51257">
    <property type="entry name" value="PROKAR_LIPOPROTEIN"/>
    <property type="match status" value="1"/>
</dbReference>
<feature type="domain" description="VOC" evidence="1">
    <location>
        <begin position="37"/>
        <end position="161"/>
    </location>
</feature>
<proteinExistence type="predicted"/>
<dbReference type="InterPro" id="IPR029068">
    <property type="entry name" value="Glyas_Bleomycin-R_OHBP_Dase"/>
</dbReference>
<dbReference type="PROSITE" id="PS51819">
    <property type="entry name" value="VOC"/>
    <property type="match status" value="1"/>
</dbReference>
<protein>
    <submittedName>
        <fullName evidence="2">VOC family protein</fullName>
    </submittedName>
</protein>
<dbReference type="SUPFAM" id="SSF54593">
    <property type="entry name" value="Glyoxalase/Bleomycin resistance protein/Dihydroxybiphenyl dioxygenase"/>
    <property type="match status" value="1"/>
</dbReference>
<evidence type="ECO:0000259" key="1">
    <source>
        <dbReference type="PROSITE" id="PS51819"/>
    </source>
</evidence>
<name>A0ABW8YAI3_9FLAO</name>
<reference evidence="2 3" key="1">
    <citation type="submission" date="2024-06" db="EMBL/GenBank/DDBJ databases">
        <authorList>
            <person name="Kaempfer P."/>
            <person name="Viver T."/>
        </authorList>
    </citation>
    <scope>NUCLEOTIDE SEQUENCE [LARGE SCALE GENOMIC DNA]</scope>
    <source>
        <strain evidence="2 3">ST-75</strain>
    </source>
</reference>
<comment type="caution">
    <text evidence="2">The sequence shown here is derived from an EMBL/GenBank/DDBJ whole genome shotgun (WGS) entry which is preliminary data.</text>
</comment>
<dbReference type="RefSeq" id="WP_408074217.1">
    <property type="nucleotide sequence ID" value="NZ_JBELQB010000004.1"/>
</dbReference>
<dbReference type="InterPro" id="IPR058998">
    <property type="entry name" value="YycE-like_N"/>
</dbReference>
<dbReference type="CDD" id="cd06587">
    <property type="entry name" value="VOC"/>
    <property type="match status" value="1"/>
</dbReference>
<organism evidence="2 3">
    <name type="scientific">Flavobacterium rhizophilum</name>
    <dbReference type="NCBI Taxonomy" id="3163296"/>
    <lineage>
        <taxon>Bacteria</taxon>
        <taxon>Pseudomonadati</taxon>
        <taxon>Bacteroidota</taxon>
        <taxon>Flavobacteriia</taxon>
        <taxon>Flavobacteriales</taxon>
        <taxon>Flavobacteriaceae</taxon>
        <taxon>Flavobacterium</taxon>
    </lineage>
</organism>
<dbReference type="InterPro" id="IPR037523">
    <property type="entry name" value="VOC_core"/>
</dbReference>